<sequence>MHPPIRIALLLLLMVASTLSVAAAEDCPAGNEADQRRALTLLERQLAVWERAYYEEGQRLVGDDVYDSARARAARWRDCLGEPSRAVSAAAPEGNSLPHPVAQSGLEKAADRAAVIDWLSAQGERPLWVQPKVDGVAVTLRYRHGELVAAISRGDGERGQDWTRTVAALPAVPRQLPEEVSITLQGELYRRLDAHVQRRDGGAGARAEVIGLMARDVLSDEAAARIGFFAWAWPDGPIEGRARLERLSALGFTATADYTRRVEDIDAVADWRQRWYGAALPFASDGIVIKRADRAAGQPASAAALAWKYPAVRALTRVEAIEVTVGRSGRLTPVAVLAPVMLDDREVSAASLGSIAHWRELDVRPGDEVIVALAGATIPQIEQVAVAAEPRTRLVLPDPERYHALSCLRPAPGCREQFVARLVWLGSDDGLDIAGLGEARWSALVDAGLVEGLLDWRELEIEQLTALPGVGETRAANWRTAFDAAEQQPMARWLVALGLPPIPEAIRDEALKAPLAELVGRDSARWQRFDGIGEVRAEQLTAFFDNAEIRRLIEALDDTDMAAGVL</sequence>
<dbReference type="InterPro" id="IPR010994">
    <property type="entry name" value="RuvA_2-like"/>
</dbReference>
<dbReference type="InterPro" id="IPR013840">
    <property type="entry name" value="DNAligase_N"/>
</dbReference>
<keyword evidence="1 7" id="KW-0436">Ligase</keyword>
<dbReference type="PIRSF" id="PIRSF001604">
    <property type="entry name" value="LigA"/>
    <property type="match status" value="1"/>
</dbReference>
<keyword evidence="2 7" id="KW-0235">DNA replication</keyword>
<evidence type="ECO:0000256" key="2">
    <source>
        <dbReference type="ARBA" id="ARBA00022705"/>
    </source>
</evidence>
<comment type="caution">
    <text evidence="10">The sequence shown here is derived from an EMBL/GenBank/DDBJ whole genome shotgun (WGS) entry which is preliminary data.</text>
</comment>
<evidence type="ECO:0000313" key="11">
    <source>
        <dbReference type="Proteomes" id="UP001589814"/>
    </source>
</evidence>
<comment type="function">
    <text evidence="7">Catalyzes the formation of phosphodiester linkages between 5'-phosphoryl and 3'-hydroxyl groups in double-stranded DNA using NAD as a coenzyme and as the energy source for the reaction.</text>
</comment>
<dbReference type="PANTHER" id="PTHR47810:SF1">
    <property type="entry name" value="DNA LIGASE B"/>
    <property type="match status" value="1"/>
</dbReference>
<evidence type="ECO:0000313" key="10">
    <source>
        <dbReference type="EMBL" id="MFC0268135.1"/>
    </source>
</evidence>
<feature type="domain" description="NAD-dependent DNA ligase N-terminal" evidence="9">
    <location>
        <begin position="34"/>
        <end position="430"/>
    </location>
</feature>
<dbReference type="GO" id="GO:0003911">
    <property type="term" value="F:DNA ligase (NAD+) activity"/>
    <property type="evidence" value="ECO:0007669"/>
    <property type="project" value="UniProtKB-EC"/>
</dbReference>
<dbReference type="InterPro" id="IPR013839">
    <property type="entry name" value="DNAligase_adenylation"/>
</dbReference>
<feature type="chain" id="PRO_5046948599" description="DNA ligase B" evidence="8">
    <location>
        <begin position="23"/>
        <end position="566"/>
    </location>
</feature>
<dbReference type="InterPro" id="IPR050326">
    <property type="entry name" value="NAD_dep_DNA_ligaseB"/>
</dbReference>
<dbReference type="NCBIfam" id="NF005987">
    <property type="entry name" value="PRK08097.1"/>
    <property type="match status" value="1"/>
</dbReference>
<dbReference type="PROSITE" id="PS01056">
    <property type="entry name" value="DNA_LIGASE_N2"/>
    <property type="match status" value="1"/>
</dbReference>
<evidence type="ECO:0000256" key="1">
    <source>
        <dbReference type="ARBA" id="ARBA00022598"/>
    </source>
</evidence>
<protein>
    <recommendedName>
        <fullName evidence="7">DNA ligase B</fullName>
        <ecNumber evidence="7">6.5.1.2</ecNumber>
    </recommendedName>
    <alternativeName>
        <fullName evidence="7">Polydeoxyribonucleotide synthase [NAD(+)] B</fullName>
    </alternativeName>
</protein>
<proteinExistence type="inferred from homology"/>
<evidence type="ECO:0000256" key="6">
    <source>
        <dbReference type="ARBA" id="ARBA00034005"/>
    </source>
</evidence>
<comment type="catalytic activity">
    <reaction evidence="6 7">
        <text>NAD(+) + (deoxyribonucleotide)n-3'-hydroxyl + 5'-phospho-(deoxyribonucleotide)m = (deoxyribonucleotide)n+m + AMP + beta-nicotinamide D-nucleotide.</text>
        <dbReference type="EC" id="6.5.1.2"/>
    </reaction>
</comment>
<dbReference type="InterPro" id="IPR001679">
    <property type="entry name" value="DNA_ligase"/>
</dbReference>
<evidence type="ECO:0000256" key="3">
    <source>
        <dbReference type="ARBA" id="ARBA00022763"/>
    </source>
</evidence>
<dbReference type="EMBL" id="JBHLVX010000036">
    <property type="protein sequence ID" value="MFC0268135.1"/>
    <property type="molecule type" value="Genomic_DNA"/>
</dbReference>
<dbReference type="InterPro" id="IPR033136">
    <property type="entry name" value="DNA_ligase_CS"/>
</dbReference>
<keyword evidence="5 7" id="KW-0234">DNA repair</keyword>
<evidence type="ECO:0000256" key="8">
    <source>
        <dbReference type="SAM" id="SignalP"/>
    </source>
</evidence>
<keyword evidence="11" id="KW-1185">Reference proteome</keyword>
<keyword evidence="4 7" id="KW-0520">NAD</keyword>
<evidence type="ECO:0000256" key="7">
    <source>
        <dbReference type="HAMAP-Rule" id="MF_01587"/>
    </source>
</evidence>
<dbReference type="InterPro" id="IPR012340">
    <property type="entry name" value="NA-bd_OB-fold"/>
</dbReference>
<reference evidence="10 11" key="1">
    <citation type="submission" date="2024-09" db="EMBL/GenBank/DDBJ databases">
        <authorList>
            <person name="Sun Q."/>
            <person name="Mori K."/>
        </authorList>
    </citation>
    <scope>NUCLEOTIDE SEQUENCE [LARGE SCALE GENOMIC DNA]</scope>
    <source>
        <strain evidence="10 11">CCM 7415</strain>
    </source>
</reference>
<evidence type="ECO:0000256" key="4">
    <source>
        <dbReference type="ARBA" id="ARBA00023027"/>
    </source>
</evidence>
<dbReference type="PANTHER" id="PTHR47810">
    <property type="entry name" value="DNA LIGASE"/>
    <property type="match status" value="1"/>
</dbReference>
<dbReference type="Gene3D" id="2.40.50.140">
    <property type="entry name" value="Nucleic acid-binding proteins"/>
    <property type="match status" value="1"/>
</dbReference>
<dbReference type="SMART" id="SM00532">
    <property type="entry name" value="LIGANc"/>
    <property type="match status" value="1"/>
</dbReference>
<dbReference type="InterPro" id="IPR020923">
    <property type="entry name" value="DNA_ligase_B"/>
</dbReference>
<evidence type="ECO:0000259" key="9">
    <source>
        <dbReference type="SMART" id="SM00532"/>
    </source>
</evidence>
<dbReference type="Pfam" id="PF03120">
    <property type="entry name" value="OB_DNA_ligase"/>
    <property type="match status" value="1"/>
</dbReference>
<accession>A0ABV6G3I8</accession>
<evidence type="ECO:0000256" key="5">
    <source>
        <dbReference type="ARBA" id="ARBA00023204"/>
    </source>
</evidence>
<feature type="active site" description="N6-AMP-lysine intermediate" evidence="7">
    <location>
        <position position="132"/>
    </location>
</feature>
<dbReference type="SUPFAM" id="SSF50249">
    <property type="entry name" value="Nucleic acid-binding proteins"/>
    <property type="match status" value="1"/>
</dbReference>
<keyword evidence="3 7" id="KW-0227">DNA damage</keyword>
<dbReference type="InterPro" id="IPR004150">
    <property type="entry name" value="NAD_DNA_ligase_OB"/>
</dbReference>
<organism evidence="10 11">
    <name type="scientific">Kushneria aurantia</name>
    <dbReference type="NCBI Taxonomy" id="504092"/>
    <lineage>
        <taxon>Bacteria</taxon>
        <taxon>Pseudomonadati</taxon>
        <taxon>Pseudomonadota</taxon>
        <taxon>Gammaproteobacteria</taxon>
        <taxon>Oceanospirillales</taxon>
        <taxon>Halomonadaceae</taxon>
        <taxon>Kushneria</taxon>
    </lineage>
</organism>
<dbReference type="SUPFAM" id="SSF56091">
    <property type="entry name" value="DNA ligase/mRNA capping enzyme, catalytic domain"/>
    <property type="match status" value="1"/>
</dbReference>
<dbReference type="Gene3D" id="1.10.150.20">
    <property type="entry name" value="5' to 3' exonuclease, C-terminal subdomain"/>
    <property type="match status" value="2"/>
</dbReference>
<dbReference type="Proteomes" id="UP001589814">
    <property type="component" value="Unassembled WGS sequence"/>
</dbReference>
<gene>
    <name evidence="7 10" type="primary">ligB</name>
    <name evidence="10" type="ORF">ACFFHW_09095</name>
</gene>
<dbReference type="Pfam" id="PF14520">
    <property type="entry name" value="HHH_5"/>
    <property type="match status" value="1"/>
</dbReference>
<name>A0ABV6G3I8_9GAMM</name>
<comment type="similarity">
    <text evidence="7">Belongs to the NAD-dependent DNA ligase family. LigB subfamily.</text>
</comment>
<keyword evidence="8" id="KW-0732">Signal</keyword>
<feature type="signal peptide" evidence="8">
    <location>
        <begin position="1"/>
        <end position="22"/>
    </location>
</feature>
<dbReference type="EC" id="6.5.1.2" evidence="7"/>
<dbReference type="HAMAP" id="MF_01587">
    <property type="entry name" value="DNA_ligase_B"/>
    <property type="match status" value="1"/>
</dbReference>
<dbReference type="Pfam" id="PF01653">
    <property type="entry name" value="DNA_ligase_aden"/>
    <property type="match status" value="1"/>
</dbReference>
<dbReference type="SUPFAM" id="SSF47781">
    <property type="entry name" value="RuvA domain 2-like"/>
    <property type="match status" value="1"/>
</dbReference>
<dbReference type="RefSeq" id="WP_019952467.1">
    <property type="nucleotide sequence ID" value="NZ_JBHLVX010000036.1"/>
</dbReference>
<dbReference type="Gene3D" id="3.30.470.30">
    <property type="entry name" value="DNA ligase/mRNA capping enzyme"/>
    <property type="match status" value="1"/>
</dbReference>